<dbReference type="InterPro" id="IPR003657">
    <property type="entry name" value="WRKY_dom"/>
</dbReference>
<dbReference type="SMART" id="SM00774">
    <property type="entry name" value="WRKY"/>
    <property type="match status" value="1"/>
</dbReference>
<keyword evidence="4" id="KW-0804">Transcription</keyword>
<dbReference type="SUPFAM" id="SSF118290">
    <property type="entry name" value="WRKY DNA-binding domain"/>
    <property type="match status" value="1"/>
</dbReference>
<feature type="region of interest" description="Disordered" evidence="6">
    <location>
        <begin position="106"/>
        <end position="189"/>
    </location>
</feature>
<feature type="domain" description="WRKY" evidence="7">
    <location>
        <begin position="194"/>
        <end position="259"/>
    </location>
</feature>
<dbReference type="Pfam" id="PF03106">
    <property type="entry name" value="WRKY"/>
    <property type="match status" value="1"/>
</dbReference>
<evidence type="ECO:0000256" key="6">
    <source>
        <dbReference type="SAM" id="MobiDB-lite"/>
    </source>
</evidence>
<dbReference type="AlphaFoldDB" id="A0AAE1IV45"/>
<organism evidence="8 9">
    <name type="scientific">Acacia crassicarpa</name>
    <name type="common">northern wattle</name>
    <dbReference type="NCBI Taxonomy" id="499986"/>
    <lineage>
        <taxon>Eukaryota</taxon>
        <taxon>Viridiplantae</taxon>
        <taxon>Streptophyta</taxon>
        <taxon>Embryophyta</taxon>
        <taxon>Tracheophyta</taxon>
        <taxon>Spermatophyta</taxon>
        <taxon>Magnoliopsida</taxon>
        <taxon>eudicotyledons</taxon>
        <taxon>Gunneridae</taxon>
        <taxon>Pentapetalae</taxon>
        <taxon>rosids</taxon>
        <taxon>fabids</taxon>
        <taxon>Fabales</taxon>
        <taxon>Fabaceae</taxon>
        <taxon>Caesalpinioideae</taxon>
        <taxon>mimosoid clade</taxon>
        <taxon>Acacieae</taxon>
        <taxon>Acacia</taxon>
    </lineage>
</organism>
<dbReference type="GO" id="GO:0043565">
    <property type="term" value="F:sequence-specific DNA binding"/>
    <property type="evidence" value="ECO:0007669"/>
    <property type="project" value="InterPro"/>
</dbReference>
<evidence type="ECO:0000256" key="2">
    <source>
        <dbReference type="ARBA" id="ARBA00023015"/>
    </source>
</evidence>
<evidence type="ECO:0000256" key="1">
    <source>
        <dbReference type="ARBA" id="ARBA00004123"/>
    </source>
</evidence>
<evidence type="ECO:0000256" key="5">
    <source>
        <dbReference type="ARBA" id="ARBA00023242"/>
    </source>
</evidence>
<dbReference type="EMBL" id="JAWXYG010000012">
    <property type="protein sequence ID" value="KAK4257883.1"/>
    <property type="molecule type" value="Genomic_DNA"/>
</dbReference>
<evidence type="ECO:0000256" key="4">
    <source>
        <dbReference type="ARBA" id="ARBA00023163"/>
    </source>
</evidence>
<evidence type="ECO:0000256" key="3">
    <source>
        <dbReference type="ARBA" id="ARBA00023125"/>
    </source>
</evidence>
<dbReference type="GO" id="GO:0005634">
    <property type="term" value="C:nucleus"/>
    <property type="evidence" value="ECO:0007669"/>
    <property type="project" value="UniProtKB-SubCell"/>
</dbReference>
<evidence type="ECO:0000313" key="8">
    <source>
        <dbReference type="EMBL" id="KAK4257883.1"/>
    </source>
</evidence>
<dbReference type="InterPro" id="IPR044810">
    <property type="entry name" value="WRKY_plant"/>
</dbReference>
<reference evidence="8" key="1">
    <citation type="submission" date="2023-10" db="EMBL/GenBank/DDBJ databases">
        <title>Chromosome-level genome of the transformable northern wattle, Acacia crassicarpa.</title>
        <authorList>
            <person name="Massaro I."/>
            <person name="Sinha N.R."/>
            <person name="Poethig S."/>
            <person name="Leichty A.R."/>
        </authorList>
    </citation>
    <scope>NUCLEOTIDE SEQUENCE</scope>
    <source>
        <strain evidence="8">Acra3RX</strain>
        <tissue evidence="8">Leaf</tissue>
    </source>
</reference>
<dbReference type="GO" id="GO:0003700">
    <property type="term" value="F:DNA-binding transcription factor activity"/>
    <property type="evidence" value="ECO:0007669"/>
    <property type="project" value="InterPro"/>
</dbReference>
<dbReference type="PANTHER" id="PTHR31221">
    <property type="entry name" value="WRKY TRANSCRIPTION FACTOR PROTEIN 1-RELATED"/>
    <property type="match status" value="1"/>
</dbReference>
<dbReference type="PROSITE" id="PS50811">
    <property type="entry name" value="WRKY"/>
    <property type="match status" value="1"/>
</dbReference>
<protein>
    <recommendedName>
        <fullName evidence="7">WRKY domain-containing protein</fullName>
    </recommendedName>
</protein>
<dbReference type="PANTHER" id="PTHR31221:SF350">
    <property type="entry name" value="WRKY TRANSCRIPTION FACTOR 48-RELATED"/>
    <property type="match status" value="1"/>
</dbReference>
<sequence>MEENHKREPDFKSSSSSAMATTFSDELLINPTFFDTSPFGSYDHRRHHYHQADDNKTSNHNSYGFMDLLGVQDYGTPSLFDWLPATATTPASSSVAADVAHQSLPSPATGVLNTPAPSPNSSSLSSSSNTAAAGVGGGSVEEEQQSIKAEDEDVDDGGRGDDQEQDKSKEQEMKPKKKKQKKEKEPRFAFMTKSEVDHLDDGYRWRKYGQKAVKNSPFPRSYYRCTTVGCGVKKRVERSSDDPTIVVTTYEGQHKHPSPAAATRAGLVGYGGGFGSVNLVVPQPYDHHHHHQFQQQSINVLSSSSSPMLYNSSNYVTNMNSSMTTASFLRSYHNRSGFGVVGSRMDDEASLLRDNGLLQDIIVPSQKMNNDDPKQL</sequence>
<feature type="compositionally biased region" description="Low complexity" evidence="6">
    <location>
        <begin position="112"/>
        <end position="133"/>
    </location>
</feature>
<dbReference type="FunFam" id="2.20.25.80:FF:000003">
    <property type="entry name" value="WRKY transcription factor 57"/>
    <property type="match status" value="1"/>
</dbReference>
<keyword evidence="9" id="KW-1185">Reference proteome</keyword>
<name>A0AAE1IV45_9FABA</name>
<keyword evidence="3" id="KW-0238">DNA-binding</keyword>
<accession>A0AAE1IV45</accession>
<proteinExistence type="predicted"/>
<evidence type="ECO:0000313" key="9">
    <source>
        <dbReference type="Proteomes" id="UP001293593"/>
    </source>
</evidence>
<feature type="compositionally biased region" description="Basic and acidic residues" evidence="6">
    <location>
        <begin position="156"/>
        <end position="174"/>
    </location>
</feature>
<comment type="caution">
    <text evidence="8">The sequence shown here is derived from an EMBL/GenBank/DDBJ whole genome shotgun (WGS) entry which is preliminary data.</text>
</comment>
<feature type="compositionally biased region" description="Acidic residues" evidence="6">
    <location>
        <begin position="140"/>
        <end position="155"/>
    </location>
</feature>
<dbReference type="InterPro" id="IPR036576">
    <property type="entry name" value="WRKY_dom_sf"/>
</dbReference>
<gene>
    <name evidence="8" type="ORF">QN277_007414</name>
</gene>
<keyword evidence="2" id="KW-0805">Transcription regulation</keyword>
<keyword evidence="5" id="KW-0539">Nucleus</keyword>
<evidence type="ECO:0000259" key="7">
    <source>
        <dbReference type="PROSITE" id="PS50811"/>
    </source>
</evidence>
<dbReference type="Proteomes" id="UP001293593">
    <property type="component" value="Unassembled WGS sequence"/>
</dbReference>
<comment type="subcellular location">
    <subcellularLocation>
        <location evidence="1">Nucleus</location>
    </subcellularLocation>
</comment>
<dbReference type="Gene3D" id="2.20.25.80">
    <property type="entry name" value="WRKY domain"/>
    <property type="match status" value="1"/>
</dbReference>